<dbReference type="Proteomes" id="UP001352852">
    <property type="component" value="Unassembled WGS sequence"/>
</dbReference>
<dbReference type="EMBL" id="JAHUTJ010018042">
    <property type="protein sequence ID" value="MED6271288.1"/>
    <property type="molecule type" value="Genomic_DNA"/>
</dbReference>
<name>A0ABU7DC88_9TELE</name>
<reference evidence="1 2" key="1">
    <citation type="submission" date="2021-06" db="EMBL/GenBank/DDBJ databases">
        <authorList>
            <person name="Palmer J.M."/>
        </authorList>
    </citation>
    <scope>NUCLEOTIDE SEQUENCE [LARGE SCALE GENOMIC DNA]</scope>
    <source>
        <strain evidence="1 2">CL_MEX2019</strain>
        <tissue evidence="1">Muscle</tissue>
    </source>
</reference>
<keyword evidence="2" id="KW-1185">Reference proteome</keyword>
<comment type="caution">
    <text evidence="1">The sequence shown here is derived from an EMBL/GenBank/DDBJ whole genome shotgun (WGS) entry which is preliminary data.</text>
</comment>
<organism evidence="1 2">
    <name type="scientific">Characodon lateralis</name>
    <dbReference type="NCBI Taxonomy" id="208331"/>
    <lineage>
        <taxon>Eukaryota</taxon>
        <taxon>Metazoa</taxon>
        <taxon>Chordata</taxon>
        <taxon>Craniata</taxon>
        <taxon>Vertebrata</taxon>
        <taxon>Euteleostomi</taxon>
        <taxon>Actinopterygii</taxon>
        <taxon>Neopterygii</taxon>
        <taxon>Teleostei</taxon>
        <taxon>Neoteleostei</taxon>
        <taxon>Acanthomorphata</taxon>
        <taxon>Ovalentaria</taxon>
        <taxon>Atherinomorphae</taxon>
        <taxon>Cyprinodontiformes</taxon>
        <taxon>Goodeidae</taxon>
        <taxon>Characodon</taxon>
    </lineage>
</organism>
<evidence type="ECO:0000313" key="1">
    <source>
        <dbReference type="EMBL" id="MED6271288.1"/>
    </source>
</evidence>
<gene>
    <name evidence="1" type="ORF">CHARACLAT_018686</name>
</gene>
<proteinExistence type="predicted"/>
<sequence length="104" mass="11797">MQLLQTSPPLEPRRCAVVSGTKMLTADLYVLEAVRWCLYGLEFFCPTDAALPRDLGNLEAKSTPQTDCCVLQNNLKAFFLCGRAYYLQVLLKILAYCDKVHYFP</sequence>
<evidence type="ECO:0000313" key="2">
    <source>
        <dbReference type="Proteomes" id="UP001352852"/>
    </source>
</evidence>
<protein>
    <submittedName>
        <fullName evidence="1">Uncharacterized protein</fullName>
    </submittedName>
</protein>
<accession>A0ABU7DC88</accession>